<feature type="compositionally biased region" description="Polar residues" evidence="1">
    <location>
        <begin position="81"/>
        <end position="92"/>
    </location>
</feature>
<proteinExistence type="predicted"/>
<dbReference type="HOGENOM" id="CLU_2159944_0_0_1"/>
<gene>
    <name evidence="2" type="ORF">SERLADRAFT_443563</name>
</gene>
<accession>F8PCT1</accession>
<organism>
    <name type="scientific">Serpula lacrymans var. lacrymans (strain S7.9)</name>
    <name type="common">Dry rot fungus</name>
    <dbReference type="NCBI Taxonomy" id="578457"/>
    <lineage>
        <taxon>Eukaryota</taxon>
        <taxon>Fungi</taxon>
        <taxon>Dikarya</taxon>
        <taxon>Basidiomycota</taxon>
        <taxon>Agaricomycotina</taxon>
        <taxon>Agaricomycetes</taxon>
        <taxon>Agaricomycetidae</taxon>
        <taxon>Boletales</taxon>
        <taxon>Coniophorineae</taxon>
        <taxon>Serpulaceae</taxon>
        <taxon>Serpula</taxon>
    </lineage>
</organism>
<dbReference type="GeneID" id="18815935"/>
<dbReference type="AlphaFoldDB" id="F8PCT1"/>
<reference evidence="2" key="1">
    <citation type="submission" date="2011-04" db="EMBL/GenBank/DDBJ databases">
        <title>Evolution of plant cell wall degrading machinery underlies the functional diversity of forest fungi.</title>
        <authorList>
            <consortium name="US DOE Joint Genome Institute (JGI-PGF)"/>
            <person name="Eastwood D.C."/>
            <person name="Floudas D."/>
            <person name="Binder M."/>
            <person name="Majcherczyk A."/>
            <person name="Schneider P."/>
            <person name="Aerts A."/>
            <person name="Asiegbu F.O."/>
            <person name="Baker S.E."/>
            <person name="Barry K."/>
            <person name="Bendiksby M."/>
            <person name="Blumentritt M."/>
            <person name="Coutinho P.M."/>
            <person name="Cullen D."/>
            <person name="Cullen D."/>
            <person name="Gathman A."/>
            <person name="Goodell B."/>
            <person name="Henrissat B."/>
            <person name="Ihrmark K."/>
            <person name="Kauserud H."/>
            <person name="Kohler A."/>
            <person name="LaButti K."/>
            <person name="Lapidus A."/>
            <person name="Lavin J.L."/>
            <person name="Lee Y.-H."/>
            <person name="Lindquist E."/>
            <person name="Lilly W."/>
            <person name="Lucas S."/>
            <person name="Morin E."/>
            <person name="Murat C."/>
            <person name="Oguiza J.A."/>
            <person name="Park J."/>
            <person name="Pisabarro A.G."/>
            <person name="Riley R."/>
            <person name="Rosling A."/>
            <person name="Salamov A."/>
            <person name="Schmidt O."/>
            <person name="Schmutz J."/>
            <person name="Skrede I."/>
            <person name="Stenlid J."/>
            <person name="Wiebenga A."/>
            <person name="Xie X."/>
            <person name="Kues U."/>
            <person name="Hibbett D.S."/>
            <person name="Hoffmeister D."/>
            <person name="Hogberg N."/>
            <person name="Martin F."/>
            <person name="Grigoriev I.V."/>
            <person name="Watkinson S.C."/>
        </authorList>
    </citation>
    <scope>NUCLEOTIDE SEQUENCE</scope>
    <source>
        <strain evidence="2">S7.9</strain>
    </source>
</reference>
<feature type="region of interest" description="Disordered" evidence="1">
    <location>
        <begin position="1"/>
        <end position="22"/>
    </location>
</feature>
<feature type="compositionally biased region" description="Basic and acidic residues" evidence="1">
    <location>
        <begin position="95"/>
        <end position="105"/>
    </location>
</feature>
<dbReference type="RefSeq" id="XP_007324254.1">
    <property type="nucleotide sequence ID" value="XM_007324192.1"/>
</dbReference>
<evidence type="ECO:0000313" key="2">
    <source>
        <dbReference type="EMBL" id="EGO19030.1"/>
    </source>
</evidence>
<protein>
    <submittedName>
        <fullName evidence="2">Uncharacterized protein</fullName>
    </submittedName>
</protein>
<dbReference type="EMBL" id="GL945445">
    <property type="protein sequence ID" value="EGO19030.1"/>
    <property type="molecule type" value="Genomic_DNA"/>
</dbReference>
<sequence length="111" mass="11983">MPVILKQPPRTTSRTPTIIAGHSATQTLEPYLGAPISDLNVNNITNVTNTSPRTIPIVVDVRNQIPPPPVNATATVYNTTLTPQDTPLTSPNAKCDNDTGFDREQCYSQPS</sequence>
<feature type="compositionally biased region" description="Low complexity" evidence="1">
    <location>
        <begin position="8"/>
        <end position="17"/>
    </location>
</feature>
<name>F8PCT1_SERL9</name>
<dbReference type="KEGG" id="sla:SERLADRAFT_443563"/>
<feature type="region of interest" description="Disordered" evidence="1">
    <location>
        <begin position="81"/>
        <end position="111"/>
    </location>
</feature>
<dbReference type="Proteomes" id="UP000008064">
    <property type="component" value="Unassembled WGS sequence"/>
</dbReference>
<evidence type="ECO:0000256" key="1">
    <source>
        <dbReference type="SAM" id="MobiDB-lite"/>
    </source>
</evidence>